<dbReference type="GO" id="GO:0005886">
    <property type="term" value="C:plasma membrane"/>
    <property type="evidence" value="ECO:0007669"/>
    <property type="project" value="TreeGrafter"/>
</dbReference>
<dbReference type="GO" id="GO:0043123">
    <property type="term" value="P:positive regulation of canonical NF-kappaB signal transduction"/>
    <property type="evidence" value="ECO:0007669"/>
    <property type="project" value="InterPro"/>
</dbReference>
<dbReference type="AlphaFoldDB" id="A0A232F3H4"/>
<evidence type="ECO:0000313" key="7">
    <source>
        <dbReference type="EMBL" id="OXU25132.1"/>
    </source>
</evidence>
<feature type="region of interest" description="Disordered" evidence="4">
    <location>
        <begin position="295"/>
        <end position="379"/>
    </location>
</feature>
<dbReference type="Proteomes" id="UP000215335">
    <property type="component" value="Unassembled WGS sequence"/>
</dbReference>
<dbReference type="SUPFAM" id="SSF47986">
    <property type="entry name" value="DEATH domain"/>
    <property type="match status" value="1"/>
</dbReference>
<dbReference type="InterPro" id="IPR000488">
    <property type="entry name" value="Death_dom"/>
</dbReference>
<proteinExistence type="predicted"/>
<dbReference type="InterPro" id="IPR017281">
    <property type="entry name" value="Myelin_different_resp_MyD88"/>
</dbReference>
<reference evidence="7 8" key="1">
    <citation type="journal article" date="2017" name="Curr. Biol.">
        <title>The Evolution of Venom by Co-option of Single-Copy Genes.</title>
        <authorList>
            <person name="Martinson E.O."/>
            <person name="Mrinalini"/>
            <person name="Kelkar Y.D."/>
            <person name="Chang C.H."/>
            <person name="Werren J.H."/>
        </authorList>
    </citation>
    <scope>NUCLEOTIDE SEQUENCE [LARGE SCALE GENOMIC DNA]</scope>
    <source>
        <strain evidence="7 8">Alberta</strain>
        <tissue evidence="7">Whole body</tissue>
    </source>
</reference>
<feature type="compositionally biased region" description="Basic and acidic residues" evidence="4">
    <location>
        <begin position="347"/>
        <end position="366"/>
    </location>
</feature>
<dbReference type="Gene3D" id="3.40.50.10140">
    <property type="entry name" value="Toll/interleukin-1 receptor homology (TIR) domain"/>
    <property type="match status" value="1"/>
</dbReference>
<evidence type="ECO:0000256" key="3">
    <source>
        <dbReference type="ARBA" id="ARBA00023198"/>
    </source>
</evidence>
<evidence type="ECO:0008006" key="9">
    <source>
        <dbReference type="Google" id="ProtNLM"/>
    </source>
</evidence>
<dbReference type="SMART" id="SM00255">
    <property type="entry name" value="TIR"/>
    <property type="match status" value="1"/>
</dbReference>
<dbReference type="GO" id="GO:0035325">
    <property type="term" value="F:Toll-like receptor binding"/>
    <property type="evidence" value="ECO:0007669"/>
    <property type="project" value="TreeGrafter"/>
</dbReference>
<dbReference type="GO" id="GO:0034142">
    <property type="term" value="P:toll-like receptor 4 signaling pathway"/>
    <property type="evidence" value="ECO:0007669"/>
    <property type="project" value="TreeGrafter"/>
</dbReference>
<dbReference type="GO" id="GO:0050830">
    <property type="term" value="P:defense response to Gram-positive bacterium"/>
    <property type="evidence" value="ECO:0007669"/>
    <property type="project" value="TreeGrafter"/>
</dbReference>
<gene>
    <name evidence="7" type="ORF">TSAR_009545</name>
</gene>
<organism evidence="7 8">
    <name type="scientific">Trichomalopsis sarcophagae</name>
    <dbReference type="NCBI Taxonomy" id="543379"/>
    <lineage>
        <taxon>Eukaryota</taxon>
        <taxon>Metazoa</taxon>
        <taxon>Ecdysozoa</taxon>
        <taxon>Arthropoda</taxon>
        <taxon>Hexapoda</taxon>
        <taxon>Insecta</taxon>
        <taxon>Pterygota</taxon>
        <taxon>Neoptera</taxon>
        <taxon>Endopterygota</taxon>
        <taxon>Hymenoptera</taxon>
        <taxon>Apocrita</taxon>
        <taxon>Proctotrupomorpha</taxon>
        <taxon>Chalcidoidea</taxon>
        <taxon>Pteromalidae</taxon>
        <taxon>Pteromalinae</taxon>
        <taxon>Trichomalopsis</taxon>
    </lineage>
</organism>
<dbReference type="STRING" id="543379.A0A232F3H4"/>
<dbReference type="PANTHER" id="PTHR15079:SF3">
    <property type="entry name" value="MYELOID DIFFERENTIATION PRIMARY RESPONSE PROTEIN MYD88"/>
    <property type="match status" value="1"/>
</dbReference>
<dbReference type="PROSITE" id="PS50017">
    <property type="entry name" value="DEATH_DOMAIN"/>
    <property type="match status" value="1"/>
</dbReference>
<comment type="caution">
    <text evidence="7">The sequence shown here is derived from an EMBL/GenBank/DDBJ whole genome shotgun (WGS) entry which is preliminary data.</text>
</comment>
<evidence type="ECO:0000256" key="2">
    <source>
        <dbReference type="ARBA" id="ARBA00022490"/>
    </source>
</evidence>
<comment type="subcellular location">
    <subcellularLocation>
        <location evidence="1">Cytoplasm</location>
    </subcellularLocation>
</comment>
<sequence>MPDLSLVPLTALSPEVQHLISTFLNPPKVIPAGCGTSGLPRDWRGLAQVCSIGGELMPAIASHADPTKRILDIVQTKSQNFTLKSLQDALKSLERWDILEDSEPLLERDALLYMERLKKSQETAEGNDYSADAEILTFDDQFRIERGEGKQHYDAFLLYADVDEEFALEMIENLEKKNNLKVLCLKERDLVPGLSFEHEAIMRLISERCNRLITIISPDFFKSPANKFFLNYAQASGIDKRQERKIIPCVYKNCELPPQLTYYSKIYYKNVSADFFWDKLTRSMKAIQSVQNAQMFTQNSSNSKAKSSNSTKNTPVQEPKKKVEQNPPVETSKAVNGLKNRGLLPWKRRENAELSEKPNKKDEKLVTQDPIPKLPSLDGLDSLSCVTSSANTTTKKSKKNKMFLGSYVKKVQSLLTKS</sequence>
<evidence type="ECO:0000259" key="5">
    <source>
        <dbReference type="PROSITE" id="PS50017"/>
    </source>
</evidence>
<dbReference type="GO" id="GO:0002755">
    <property type="term" value="P:MyD88-dependent toll-like receptor signaling pathway"/>
    <property type="evidence" value="ECO:0007669"/>
    <property type="project" value="InterPro"/>
</dbReference>
<evidence type="ECO:0000259" key="6">
    <source>
        <dbReference type="PROSITE" id="PS50104"/>
    </source>
</evidence>
<keyword evidence="2" id="KW-0963">Cytoplasm</keyword>
<dbReference type="InterPro" id="IPR011029">
    <property type="entry name" value="DEATH-like_dom_sf"/>
</dbReference>
<dbReference type="OrthoDB" id="10037120at2759"/>
<dbReference type="PROSITE" id="PS50104">
    <property type="entry name" value="TIR"/>
    <property type="match status" value="1"/>
</dbReference>
<keyword evidence="3" id="KW-0395">Inflammatory response</keyword>
<dbReference type="GO" id="GO:0005737">
    <property type="term" value="C:cytoplasm"/>
    <property type="evidence" value="ECO:0007669"/>
    <property type="project" value="UniProtKB-SubCell"/>
</dbReference>
<protein>
    <recommendedName>
        <fullName evidence="9">TIR domain-containing protein</fullName>
    </recommendedName>
</protein>
<feature type="domain" description="TIR" evidence="6">
    <location>
        <begin position="151"/>
        <end position="284"/>
    </location>
</feature>
<evidence type="ECO:0000256" key="1">
    <source>
        <dbReference type="ARBA" id="ARBA00004496"/>
    </source>
</evidence>
<dbReference type="EMBL" id="NNAY01001103">
    <property type="protein sequence ID" value="OXU25132.1"/>
    <property type="molecule type" value="Genomic_DNA"/>
</dbReference>
<dbReference type="GO" id="GO:0008063">
    <property type="term" value="P:Toll signaling pathway"/>
    <property type="evidence" value="ECO:0007669"/>
    <property type="project" value="TreeGrafter"/>
</dbReference>
<evidence type="ECO:0000313" key="8">
    <source>
        <dbReference type="Proteomes" id="UP000215335"/>
    </source>
</evidence>
<dbReference type="SUPFAM" id="SSF52200">
    <property type="entry name" value="Toll/Interleukin receptor TIR domain"/>
    <property type="match status" value="1"/>
</dbReference>
<evidence type="ECO:0000256" key="4">
    <source>
        <dbReference type="SAM" id="MobiDB-lite"/>
    </source>
</evidence>
<feature type="compositionally biased region" description="Low complexity" evidence="4">
    <location>
        <begin position="297"/>
        <end position="314"/>
    </location>
</feature>
<keyword evidence="8" id="KW-1185">Reference proteome</keyword>
<dbReference type="GO" id="GO:0045087">
    <property type="term" value="P:innate immune response"/>
    <property type="evidence" value="ECO:0007669"/>
    <property type="project" value="TreeGrafter"/>
</dbReference>
<name>A0A232F3H4_9HYME</name>
<dbReference type="Pfam" id="PF13676">
    <property type="entry name" value="TIR_2"/>
    <property type="match status" value="1"/>
</dbReference>
<dbReference type="GO" id="GO:0070976">
    <property type="term" value="F:TIR domain binding"/>
    <property type="evidence" value="ECO:0007669"/>
    <property type="project" value="InterPro"/>
</dbReference>
<dbReference type="InterPro" id="IPR035897">
    <property type="entry name" value="Toll_tir_struct_dom_sf"/>
</dbReference>
<dbReference type="PANTHER" id="PTHR15079">
    <property type="entry name" value="MYD88"/>
    <property type="match status" value="1"/>
</dbReference>
<dbReference type="InterPro" id="IPR000157">
    <property type="entry name" value="TIR_dom"/>
</dbReference>
<dbReference type="Gene3D" id="1.10.533.10">
    <property type="entry name" value="Death Domain, Fas"/>
    <property type="match status" value="1"/>
</dbReference>
<accession>A0A232F3H4</accession>
<feature type="domain" description="Death" evidence="5">
    <location>
        <begin position="42"/>
        <end position="106"/>
    </location>
</feature>